<dbReference type="GO" id="GO:0005886">
    <property type="term" value="C:plasma membrane"/>
    <property type="evidence" value="ECO:0007669"/>
    <property type="project" value="UniProtKB-SubCell"/>
</dbReference>
<evidence type="ECO:0000256" key="3">
    <source>
        <dbReference type="ARBA" id="ARBA00010532"/>
    </source>
</evidence>
<feature type="transmembrane region" description="Helical" evidence="15">
    <location>
        <begin position="14"/>
        <end position="34"/>
    </location>
</feature>
<dbReference type="InterPro" id="IPR002159">
    <property type="entry name" value="CD36_fam"/>
</dbReference>
<feature type="transmembrane region" description="Helical" evidence="15">
    <location>
        <begin position="454"/>
        <end position="481"/>
    </location>
</feature>
<comment type="function">
    <text evidence="1">Plays an olfactory role that is not restricted to pheromone sensitivity.</text>
</comment>
<keyword evidence="7" id="KW-0552">Olfaction</keyword>
<dbReference type="Pfam" id="PF01130">
    <property type="entry name" value="CD36"/>
    <property type="match status" value="1"/>
</dbReference>
<evidence type="ECO:0000256" key="8">
    <source>
        <dbReference type="ARBA" id="ARBA00022989"/>
    </source>
</evidence>
<evidence type="ECO:0000256" key="6">
    <source>
        <dbReference type="ARBA" id="ARBA00022692"/>
    </source>
</evidence>
<evidence type="ECO:0000256" key="2">
    <source>
        <dbReference type="ARBA" id="ARBA00004651"/>
    </source>
</evidence>
<evidence type="ECO:0000256" key="15">
    <source>
        <dbReference type="SAM" id="Phobius"/>
    </source>
</evidence>
<reference evidence="16" key="1">
    <citation type="submission" date="2021-03" db="EMBL/GenBank/DDBJ databases">
        <title>Chromosome level genome of the anhydrobiotic midge Polypedilum vanderplanki.</title>
        <authorList>
            <person name="Yoshida Y."/>
            <person name="Kikawada T."/>
            <person name="Gusev O."/>
        </authorList>
    </citation>
    <scope>NUCLEOTIDE SEQUENCE</scope>
    <source>
        <strain evidence="16">NIAS01</strain>
        <tissue evidence="16">Whole body or cell culture</tissue>
    </source>
</reference>
<sequence>MAALTFLTKFNPKIIALISICVMIVTSTIGFYLFPMLIKSNIDGLNLKKDSDIRKIWEKTPFPLTFKVYIFNLTNPLEVVEGKMPHVQQIGPYVFDEWKSKNVLSENEQDDTITSELVSTYIFRPDLTKNLTGDEIVTVPHPILMGATIGAQRDRAPLLPIIVQAFQQIFLPEGTPFLNVKVMDLLFNGVGIDCDREEMEAGIVCGQLPTEKGINKVNETYFTISMFGDKNGTSAGKFKINRGIKDIKKLGEILTVDDKSEGTAYKGECNKIQGTDGTIFAPYHAKSDVFWSYSPIFCRSLGPIYKFDASYNSVPTAVYSINFDDLKSDPKMHCYCRQQDPQKCPPKGTVDVYTCMGVPLIISKPHFLDADKKLLTGVKGLKPSRKDHDNNLQFEMITGTPVSVKNRIMFSMQIEKVEEFDLMKNMEPVILPFFWIEESLDLDKKLTNVMRFGLYLTSTIMSVIKYGGLLLGMIGLIYAGYRMFDVKSGKVTMPPPPSIQNPISARSLQSALDNQKY</sequence>
<evidence type="ECO:0000256" key="9">
    <source>
        <dbReference type="ARBA" id="ARBA00023136"/>
    </source>
</evidence>
<gene>
    <name evidence="16" type="ORF">PVAND_014159</name>
</gene>
<dbReference type="GO" id="GO:0005044">
    <property type="term" value="F:scavenger receptor activity"/>
    <property type="evidence" value="ECO:0007669"/>
    <property type="project" value="TreeGrafter"/>
</dbReference>
<keyword evidence="12" id="KW-0325">Glycoprotein</keyword>
<keyword evidence="9 15" id="KW-0472">Membrane</keyword>
<dbReference type="Proteomes" id="UP001107558">
    <property type="component" value="Chromosome 1"/>
</dbReference>
<evidence type="ECO:0000256" key="11">
    <source>
        <dbReference type="ARBA" id="ARBA00023170"/>
    </source>
</evidence>
<dbReference type="PANTHER" id="PTHR11923:SF69">
    <property type="entry name" value="SENSORY NEURON MEMBRANE PROTEIN 1"/>
    <property type="match status" value="1"/>
</dbReference>
<dbReference type="GO" id="GO:0007608">
    <property type="term" value="P:sensory perception of smell"/>
    <property type="evidence" value="ECO:0007669"/>
    <property type="project" value="UniProtKB-KW"/>
</dbReference>
<protein>
    <recommendedName>
        <fullName evidence="13">Sensory neuron membrane protein 1</fullName>
    </recommendedName>
</protein>
<dbReference type="GO" id="GO:0005737">
    <property type="term" value="C:cytoplasm"/>
    <property type="evidence" value="ECO:0007669"/>
    <property type="project" value="TreeGrafter"/>
</dbReference>
<dbReference type="OrthoDB" id="10024078at2759"/>
<keyword evidence="4" id="KW-1003">Cell membrane</keyword>
<feature type="region of interest" description="Disordered" evidence="14">
    <location>
        <begin position="495"/>
        <end position="517"/>
    </location>
</feature>
<accession>A0A9J6CSL8</accession>
<dbReference type="EMBL" id="JADBJN010000001">
    <property type="protein sequence ID" value="KAG5684952.1"/>
    <property type="molecule type" value="Genomic_DNA"/>
</dbReference>
<organism evidence="16 17">
    <name type="scientific">Polypedilum vanderplanki</name>
    <name type="common">Sleeping chironomid midge</name>
    <dbReference type="NCBI Taxonomy" id="319348"/>
    <lineage>
        <taxon>Eukaryota</taxon>
        <taxon>Metazoa</taxon>
        <taxon>Ecdysozoa</taxon>
        <taxon>Arthropoda</taxon>
        <taxon>Hexapoda</taxon>
        <taxon>Insecta</taxon>
        <taxon>Pterygota</taxon>
        <taxon>Neoptera</taxon>
        <taxon>Endopterygota</taxon>
        <taxon>Diptera</taxon>
        <taxon>Nematocera</taxon>
        <taxon>Chironomoidea</taxon>
        <taxon>Chironomidae</taxon>
        <taxon>Chironominae</taxon>
        <taxon>Polypedilum</taxon>
        <taxon>Polypedilum</taxon>
    </lineage>
</organism>
<evidence type="ECO:0000256" key="13">
    <source>
        <dbReference type="ARBA" id="ARBA00040646"/>
    </source>
</evidence>
<proteinExistence type="inferred from homology"/>
<evidence type="ECO:0000256" key="12">
    <source>
        <dbReference type="ARBA" id="ARBA00023180"/>
    </source>
</evidence>
<keyword evidence="17" id="KW-1185">Reference proteome</keyword>
<dbReference type="PRINTS" id="PR01609">
    <property type="entry name" value="CD36FAMILY"/>
</dbReference>
<evidence type="ECO:0000256" key="7">
    <source>
        <dbReference type="ARBA" id="ARBA00022725"/>
    </source>
</evidence>
<dbReference type="PANTHER" id="PTHR11923">
    <property type="entry name" value="SCAVENGER RECEPTOR CLASS B TYPE-1 SR-B1"/>
    <property type="match status" value="1"/>
</dbReference>
<evidence type="ECO:0000256" key="5">
    <source>
        <dbReference type="ARBA" id="ARBA00022606"/>
    </source>
</evidence>
<name>A0A9J6CSL8_POLVA</name>
<comment type="similarity">
    <text evidence="3">Belongs to the CD36 family.</text>
</comment>
<feature type="compositionally biased region" description="Polar residues" evidence="14">
    <location>
        <begin position="500"/>
        <end position="517"/>
    </location>
</feature>
<keyword evidence="6 15" id="KW-0812">Transmembrane</keyword>
<evidence type="ECO:0000256" key="14">
    <source>
        <dbReference type="SAM" id="MobiDB-lite"/>
    </source>
</evidence>
<evidence type="ECO:0000256" key="10">
    <source>
        <dbReference type="ARBA" id="ARBA00023157"/>
    </source>
</evidence>
<comment type="subcellular location">
    <subcellularLocation>
        <location evidence="2">Cell membrane</location>
        <topology evidence="2">Multi-pass membrane protein</topology>
    </subcellularLocation>
</comment>
<keyword evidence="8 15" id="KW-1133">Transmembrane helix</keyword>
<evidence type="ECO:0000313" key="16">
    <source>
        <dbReference type="EMBL" id="KAG5684952.1"/>
    </source>
</evidence>
<keyword evidence="5" id="KW-0716">Sensory transduction</keyword>
<dbReference type="AlphaFoldDB" id="A0A9J6CSL8"/>
<evidence type="ECO:0000256" key="1">
    <source>
        <dbReference type="ARBA" id="ARBA00003156"/>
    </source>
</evidence>
<keyword evidence="11" id="KW-0675">Receptor</keyword>
<evidence type="ECO:0000256" key="4">
    <source>
        <dbReference type="ARBA" id="ARBA00022475"/>
    </source>
</evidence>
<keyword evidence="10" id="KW-1015">Disulfide bond</keyword>
<comment type="caution">
    <text evidence="16">The sequence shown here is derived from an EMBL/GenBank/DDBJ whole genome shotgun (WGS) entry which is preliminary data.</text>
</comment>
<evidence type="ECO:0000313" key="17">
    <source>
        <dbReference type="Proteomes" id="UP001107558"/>
    </source>
</evidence>